<dbReference type="RefSeq" id="WP_353722751.1">
    <property type="nucleotide sequence ID" value="NZ_CP159289.1"/>
</dbReference>
<gene>
    <name evidence="1" type="ORF">ABV298_14350</name>
</gene>
<dbReference type="EMBL" id="CP159289">
    <property type="protein sequence ID" value="XCH27498.1"/>
    <property type="molecule type" value="Genomic_DNA"/>
</dbReference>
<dbReference type="AlphaFoldDB" id="A0AAU8FVU0"/>
<name>A0AAU8FVU0_9BACT</name>
<proteinExistence type="predicted"/>
<evidence type="ECO:0000313" key="1">
    <source>
        <dbReference type="EMBL" id="XCH27498.1"/>
    </source>
</evidence>
<organism evidence="1">
    <name type="scientific">Dyadobacter sp. 676</name>
    <dbReference type="NCBI Taxonomy" id="3088362"/>
    <lineage>
        <taxon>Bacteria</taxon>
        <taxon>Pseudomonadati</taxon>
        <taxon>Bacteroidota</taxon>
        <taxon>Cytophagia</taxon>
        <taxon>Cytophagales</taxon>
        <taxon>Spirosomataceae</taxon>
        <taxon>Dyadobacter</taxon>
    </lineage>
</organism>
<reference evidence="1" key="1">
    <citation type="submission" date="2024-06" db="EMBL/GenBank/DDBJ databases">
        <title>Sequencing and assembly of the genome of Dyadobacter sp. strain 676, a symbiont of Cyamopsis tetragonoloba.</title>
        <authorList>
            <person name="Guro P."/>
            <person name="Sazanova A."/>
            <person name="Kuznetsova I."/>
            <person name="Belimov A."/>
            <person name="Safronova V."/>
        </authorList>
    </citation>
    <scope>NUCLEOTIDE SEQUENCE</scope>
    <source>
        <strain evidence="1">676</strain>
    </source>
</reference>
<protein>
    <submittedName>
        <fullName evidence="1">Prevent-host-death family protein</fullName>
    </submittedName>
</protein>
<sequence>MNLNAQIIEEDGKPKFAVLPIGEYEALLSELSDFESLEDLSDYLTAVKIKAETKTWHSLEEVKAQLGID</sequence>
<accession>A0AAU8FVU0</accession>